<organism evidence="4 5">
    <name type="scientific">Punica granatum</name>
    <name type="common">Pomegranate</name>
    <dbReference type="NCBI Taxonomy" id="22663"/>
    <lineage>
        <taxon>Eukaryota</taxon>
        <taxon>Viridiplantae</taxon>
        <taxon>Streptophyta</taxon>
        <taxon>Embryophyta</taxon>
        <taxon>Tracheophyta</taxon>
        <taxon>Spermatophyta</taxon>
        <taxon>Magnoliopsida</taxon>
        <taxon>eudicotyledons</taxon>
        <taxon>Gunneridae</taxon>
        <taxon>Pentapetalae</taxon>
        <taxon>rosids</taxon>
        <taxon>malvids</taxon>
        <taxon>Myrtales</taxon>
        <taxon>Lythraceae</taxon>
        <taxon>Punica</taxon>
    </lineage>
</organism>
<keyword evidence="5" id="KW-1185">Reference proteome</keyword>
<dbReference type="GO" id="GO:0004869">
    <property type="term" value="F:cysteine-type endopeptidase inhibitor activity"/>
    <property type="evidence" value="ECO:0007669"/>
    <property type="project" value="UniProtKB-KW"/>
</dbReference>
<name>A0A2I0IKL2_PUNGR</name>
<evidence type="ECO:0000259" key="3">
    <source>
        <dbReference type="Pfam" id="PF00031"/>
    </source>
</evidence>
<dbReference type="Pfam" id="PF00031">
    <property type="entry name" value="Cystatin"/>
    <property type="match status" value="1"/>
</dbReference>
<gene>
    <name evidence="4" type="ORF">CRG98_035083</name>
</gene>
<keyword evidence="2" id="KW-0789">Thiol protease inhibitor</keyword>
<dbReference type="InterPro" id="IPR006525">
    <property type="entry name" value="Cystatin-related_pln"/>
</dbReference>
<proteinExistence type="predicted"/>
<dbReference type="AlphaFoldDB" id="A0A2I0IKL2"/>
<dbReference type="Proteomes" id="UP000233551">
    <property type="component" value="Unassembled WGS sequence"/>
</dbReference>
<dbReference type="Gene3D" id="3.10.450.10">
    <property type="match status" value="1"/>
</dbReference>
<accession>A0A2I0IKL2</accession>
<evidence type="ECO:0000313" key="5">
    <source>
        <dbReference type="Proteomes" id="UP000233551"/>
    </source>
</evidence>
<dbReference type="NCBIfam" id="TIGR01638">
    <property type="entry name" value="Atha_cystat_rel"/>
    <property type="match status" value="1"/>
</dbReference>
<comment type="caution">
    <text evidence="4">The sequence shown here is derived from an EMBL/GenBank/DDBJ whole genome shotgun (WGS) entry which is preliminary data.</text>
</comment>
<feature type="domain" description="Cystatin" evidence="3">
    <location>
        <begin position="37"/>
        <end position="91"/>
    </location>
</feature>
<dbReference type="SUPFAM" id="SSF54403">
    <property type="entry name" value="Cystatin/monellin"/>
    <property type="match status" value="1"/>
</dbReference>
<protein>
    <recommendedName>
        <fullName evidence="3">Cystatin domain-containing protein</fullName>
    </recommendedName>
</protein>
<dbReference type="InterPro" id="IPR046350">
    <property type="entry name" value="Cystatin_sf"/>
</dbReference>
<evidence type="ECO:0000256" key="1">
    <source>
        <dbReference type="ARBA" id="ARBA00022690"/>
    </source>
</evidence>
<dbReference type="InterPro" id="IPR000010">
    <property type="entry name" value="Cystatin_dom"/>
</dbReference>
<dbReference type="EMBL" id="PGOL01002873">
    <property type="protein sequence ID" value="PKI44545.1"/>
    <property type="molecule type" value="Genomic_DNA"/>
</dbReference>
<reference evidence="4 5" key="1">
    <citation type="submission" date="2017-11" db="EMBL/GenBank/DDBJ databases">
        <title>De-novo sequencing of pomegranate (Punica granatum L.) genome.</title>
        <authorList>
            <person name="Akparov Z."/>
            <person name="Amiraslanov A."/>
            <person name="Hajiyeva S."/>
            <person name="Abbasov M."/>
            <person name="Kaur K."/>
            <person name="Hamwieh A."/>
            <person name="Solovyev V."/>
            <person name="Salamov A."/>
            <person name="Braich B."/>
            <person name="Kosarev P."/>
            <person name="Mahmoud A."/>
            <person name="Hajiyev E."/>
            <person name="Babayeva S."/>
            <person name="Izzatullayeva V."/>
            <person name="Mammadov A."/>
            <person name="Mammadov A."/>
            <person name="Sharifova S."/>
            <person name="Ojaghi J."/>
            <person name="Eynullazada K."/>
            <person name="Bayramov B."/>
            <person name="Abdulazimova A."/>
            <person name="Shahmuradov I."/>
        </authorList>
    </citation>
    <scope>NUCLEOTIDE SEQUENCE [LARGE SCALE GENOMIC DNA]</scope>
    <source>
        <strain evidence="5">cv. AG2017</strain>
        <tissue evidence="4">Leaf</tissue>
    </source>
</reference>
<evidence type="ECO:0000313" key="4">
    <source>
        <dbReference type="EMBL" id="PKI44545.1"/>
    </source>
</evidence>
<keyword evidence="1" id="KW-0646">Protease inhibitor</keyword>
<dbReference type="STRING" id="22663.A0A2I0IKL2"/>
<evidence type="ECO:0000256" key="2">
    <source>
        <dbReference type="ARBA" id="ARBA00022704"/>
    </source>
</evidence>
<sequence length="131" mass="14667">MVLAQVACLELVEILKGFDVGEFPNVFHYGLIRPISFNGDDKDLIYFTNLGIAHYNEKEVACLELVEILKVNTQPCSPYIFYITFEAEDASTATSANLLYLRAVILVIKDRRSINSPTITPVTSRFDLACS</sequence>